<dbReference type="InterPro" id="IPR043129">
    <property type="entry name" value="ATPase_NBD"/>
</dbReference>
<name>A0A8T0H9H4_CERPU</name>
<dbReference type="Gene3D" id="3.30.420.40">
    <property type="match status" value="1"/>
</dbReference>
<dbReference type="InterPro" id="IPR001245">
    <property type="entry name" value="Ser-Thr/Tyr_kinase_cat_dom"/>
</dbReference>
<dbReference type="AlphaFoldDB" id="A0A8T0H9H4"/>
<protein>
    <recommendedName>
        <fullName evidence="1">Protein kinase domain-containing protein</fullName>
    </recommendedName>
</protein>
<dbReference type="Pfam" id="PF07714">
    <property type="entry name" value="PK_Tyr_Ser-Thr"/>
    <property type="match status" value="1"/>
</dbReference>
<dbReference type="InterPro" id="IPR000719">
    <property type="entry name" value="Prot_kinase_dom"/>
</dbReference>
<comment type="caution">
    <text evidence="2">The sequence shown here is derived from an EMBL/GenBank/DDBJ whole genome shotgun (WGS) entry which is preliminary data.</text>
</comment>
<dbReference type="PANTHER" id="PTHR14187:SF5">
    <property type="entry name" value="HEAT SHOCK 70 KDA PROTEIN 12A"/>
    <property type="match status" value="1"/>
</dbReference>
<feature type="domain" description="Protein kinase" evidence="1">
    <location>
        <begin position="1"/>
        <end position="108"/>
    </location>
</feature>
<sequence length="712" mass="80479">MAPELIKLNGDEESSSMNDVDEPIYPFKCDTYSFGMVCFEILTGDVPYSDVETRKEMRESIKKGKRPKLPEDPEDCPLVLKDLIERCWSENPKKRPKFHVICSELKYLKYLLMKSGIAQAPEPKLYCWRKIPNSEDPHRQMTDPRILVALDFGTTFTGFAFARESNKTEVLVAYEWPGSAKASGKPYCKTKTALYYKTSGNGLQLHSWGWQAELDYTRDLDLVQQNKAAIDTVGKFITNFKLHMFLPENSDLITPLPQGLTTEQVITDFLDREIGNFIIEHLKLKYGSHLSMKGLQWCVTVPSICSGNAKQQMKSFMEGAGLLGGTKGSIFPVVTVQESEAAAVYCLKKMGNIKLNEGDRFLVADIGGKSSNIVVQEKMNSSKKLKVKELAVTFGDFCGSSSIDQAFMKFLSARIGCFEKFLVEHPKEKIRLQKWWENQKYNLEGLRTNFVLWCPLPEKLAIEWEKFDTEVHQHSGEYSKVEITYLDMVLIFSDVVEENIALITNQLPVRTSVISDVKFIMVIGGCAGSKYLIHKIKEAFEPGIMVVSPDEPGRAICDGAVTLALPEEIKLYRLARKTYGICNMLKFEPEFETEDYLEMVNGSVVCKNRFDVLVRKGMELGPDCSVSRMIVLTYPIQRTPITISLYSCDDDRNVPRYINGKNVRSEGTFEVDISKMSVNLDKEQQISVTVTMCFGRSVIELKALGSPLGKTE</sequence>
<dbReference type="SUPFAM" id="SSF56112">
    <property type="entry name" value="Protein kinase-like (PK-like)"/>
    <property type="match status" value="1"/>
</dbReference>
<dbReference type="EMBL" id="CM026428">
    <property type="protein sequence ID" value="KAG0566994.1"/>
    <property type="molecule type" value="Genomic_DNA"/>
</dbReference>
<dbReference type="SUPFAM" id="SSF53067">
    <property type="entry name" value="Actin-like ATPase domain"/>
    <property type="match status" value="2"/>
</dbReference>
<organism evidence="2 3">
    <name type="scientific">Ceratodon purpureus</name>
    <name type="common">Fire moss</name>
    <name type="synonym">Dicranum purpureum</name>
    <dbReference type="NCBI Taxonomy" id="3225"/>
    <lineage>
        <taxon>Eukaryota</taxon>
        <taxon>Viridiplantae</taxon>
        <taxon>Streptophyta</taxon>
        <taxon>Embryophyta</taxon>
        <taxon>Bryophyta</taxon>
        <taxon>Bryophytina</taxon>
        <taxon>Bryopsida</taxon>
        <taxon>Dicranidae</taxon>
        <taxon>Pseudoditrichales</taxon>
        <taxon>Ditrichaceae</taxon>
        <taxon>Ceratodon</taxon>
    </lineage>
</organism>
<dbReference type="InterPro" id="IPR011009">
    <property type="entry name" value="Kinase-like_dom_sf"/>
</dbReference>
<dbReference type="GO" id="GO:0004672">
    <property type="term" value="F:protein kinase activity"/>
    <property type="evidence" value="ECO:0007669"/>
    <property type="project" value="InterPro"/>
</dbReference>
<proteinExistence type="predicted"/>
<evidence type="ECO:0000313" key="2">
    <source>
        <dbReference type="EMBL" id="KAG0566994.1"/>
    </source>
</evidence>
<accession>A0A8T0H9H4</accession>
<dbReference type="Gene3D" id="1.10.510.10">
    <property type="entry name" value="Transferase(Phosphotransferase) domain 1"/>
    <property type="match status" value="1"/>
</dbReference>
<keyword evidence="3" id="KW-1185">Reference proteome</keyword>
<gene>
    <name evidence="2" type="ORF">KC19_7G102500</name>
</gene>
<evidence type="ECO:0000313" key="3">
    <source>
        <dbReference type="Proteomes" id="UP000822688"/>
    </source>
</evidence>
<evidence type="ECO:0000259" key="1">
    <source>
        <dbReference type="PROSITE" id="PS50011"/>
    </source>
</evidence>
<dbReference type="PROSITE" id="PS50011">
    <property type="entry name" value="PROTEIN_KINASE_DOM"/>
    <property type="match status" value="1"/>
</dbReference>
<dbReference type="PANTHER" id="PTHR14187">
    <property type="entry name" value="ALPHA KINASE/ELONGATION FACTOR 2 KINASE"/>
    <property type="match status" value="1"/>
</dbReference>
<dbReference type="Proteomes" id="UP000822688">
    <property type="component" value="Chromosome 7"/>
</dbReference>
<dbReference type="GO" id="GO:0005524">
    <property type="term" value="F:ATP binding"/>
    <property type="evidence" value="ECO:0007669"/>
    <property type="project" value="InterPro"/>
</dbReference>
<reference evidence="2" key="1">
    <citation type="submission" date="2020-06" db="EMBL/GenBank/DDBJ databases">
        <title>WGS assembly of Ceratodon purpureus strain R40.</title>
        <authorList>
            <person name="Carey S.B."/>
            <person name="Jenkins J."/>
            <person name="Shu S."/>
            <person name="Lovell J.T."/>
            <person name="Sreedasyam A."/>
            <person name="Maumus F."/>
            <person name="Tiley G.P."/>
            <person name="Fernandez-Pozo N."/>
            <person name="Barry K."/>
            <person name="Chen C."/>
            <person name="Wang M."/>
            <person name="Lipzen A."/>
            <person name="Daum C."/>
            <person name="Saski C.A."/>
            <person name="Payton A.C."/>
            <person name="Mcbreen J.C."/>
            <person name="Conrad R.E."/>
            <person name="Kollar L.M."/>
            <person name="Olsson S."/>
            <person name="Huttunen S."/>
            <person name="Landis J.B."/>
            <person name="Wickett N.J."/>
            <person name="Johnson M.G."/>
            <person name="Rensing S.A."/>
            <person name="Grimwood J."/>
            <person name="Schmutz J."/>
            <person name="Mcdaniel S.F."/>
        </authorList>
    </citation>
    <scope>NUCLEOTIDE SEQUENCE</scope>
    <source>
        <strain evidence="2">R40</strain>
    </source>
</reference>